<accession>A0ABD5U4T3</accession>
<dbReference type="SUPFAM" id="SSF56281">
    <property type="entry name" value="Metallo-hydrolase/oxidoreductase"/>
    <property type="match status" value="1"/>
</dbReference>
<dbReference type="AlphaFoldDB" id="A0ABD5U4T3"/>
<dbReference type="CDD" id="cd07724">
    <property type="entry name" value="POD-like_MBL-fold"/>
    <property type="match status" value="1"/>
</dbReference>
<dbReference type="SMART" id="SM00450">
    <property type="entry name" value="RHOD"/>
    <property type="match status" value="1"/>
</dbReference>
<name>A0ABD5U4T3_9EURY</name>
<dbReference type="Gene3D" id="3.60.15.10">
    <property type="entry name" value="Ribonuclease Z/Hydroxyacylglutathione hydrolase-like"/>
    <property type="match status" value="1"/>
</dbReference>
<sequence length="381" mass="41006">MAPELPPEELAALLDADAEFVLVDTRTEESYEAWHVRGAYNYPYKPDEPLSEDPLDALGVGDVKRVVTVCAKGVSSGALADALLDRGYVAANVADGMRGWSRVYEAVPVARTARAEVVQVQRRAKGCLSYVVGCPETSEAVVVDASRHGDVYRETLSRLGYEAVGVLDTHVHADHVSGGRALATALDVPYYLPECARERGVAVEYEALSRNEVLPVGDLDVKALSTPGHTTEMTSYLVDGTAVLTGDSLFVESVGRTELEFDEGEAAADGARMQYRSLHETLVAQPDDVLVCPAHVGVAADGTWAASHPGWPVRARVGDLRTGLDLLGLDEERFVAELEERLPEKPPNYERVIAVNRGRESIPAEPEATDLELGPNQCSAG</sequence>
<evidence type="ECO:0000256" key="2">
    <source>
        <dbReference type="SAM" id="MobiDB-lite"/>
    </source>
</evidence>
<dbReference type="RefSeq" id="WP_304447258.1">
    <property type="nucleotide sequence ID" value="NZ_JARRAH010000001.1"/>
</dbReference>
<protein>
    <submittedName>
        <fullName evidence="4">Rhodanese-like domain-containing protein</fullName>
    </submittedName>
</protein>
<dbReference type="SUPFAM" id="SSF52821">
    <property type="entry name" value="Rhodanese/Cell cycle control phosphatase"/>
    <property type="match status" value="1"/>
</dbReference>
<dbReference type="GO" id="GO:0046872">
    <property type="term" value="F:metal ion binding"/>
    <property type="evidence" value="ECO:0007669"/>
    <property type="project" value="UniProtKB-KW"/>
</dbReference>
<dbReference type="EMBL" id="JBHSXM010000001">
    <property type="protein sequence ID" value="MFC6835560.1"/>
    <property type="molecule type" value="Genomic_DNA"/>
</dbReference>
<evidence type="ECO:0000313" key="4">
    <source>
        <dbReference type="EMBL" id="MFC6835560.1"/>
    </source>
</evidence>
<reference evidence="4 5" key="1">
    <citation type="journal article" date="2019" name="Int. J. Syst. Evol. Microbiol.">
        <title>The Global Catalogue of Microorganisms (GCM) 10K type strain sequencing project: providing services to taxonomists for standard genome sequencing and annotation.</title>
        <authorList>
            <consortium name="The Broad Institute Genomics Platform"/>
            <consortium name="The Broad Institute Genome Sequencing Center for Infectious Disease"/>
            <person name="Wu L."/>
            <person name="Ma J."/>
        </authorList>
    </citation>
    <scope>NUCLEOTIDE SEQUENCE [LARGE SCALE GENOMIC DNA]</scope>
    <source>
        <strain evidence="4 5">PSRA2</strain>
    </source>
</reference>
<gene>
    <name evidence="4" type="ORF">ACFQHK_03445</name>
</gene>
<dbReference type="Proteomes" id="UP001596406">
    <property type="component" value="Unassembled WGS sequence"/>
</dbReference>
<comment type="caution">
    <text evidence="4">The sequence shown here is derived from an EMBL/GenBank/DDBJ whole genome shotgun (WGS) entry which is preliminary data.</text>
</comment>
<organism evidence="4 5">
    <name type="scientific">Halomarina ordinaria</name>
    <dbReference type="NCBI Taxonomy" id="3033939"/>
    <lineage>
        <taxon>Archaea</taxon>
        <taxon>Methanobacteriati</taxon>
        <taxon>Methanobacteriota</taxon>
        <taxon>Stenosarchaea group</taxon>
        <taxon>Halobacteria</taxon>
        <taxon>Halobacteriales</taxon>
        <taxon>Natronomonadaceae</taxon>
        <taxon>Halomarina</taxon>
    </lineage>
</organism>
<dbReference type="Pfam" id="PF00753">
    <property type="entry name" value="Lactamase_B"/>
    <property type="match status" value="1"/>
</dbReference>
<dbReference type="InterPro" id="IPR036866">
    <property type="entry name" value="RibonucZ/Hydroxyglut_hydro"/>
</dbReference>
<evidence type="ECO:0000259" key="3">
    <source>
        <dbReference type="PROSITE" id="PS50206"/>
    </source>
</evidence>
<feature type="domain" description="Rhodanese" evidence="3">
    <location>
        <begin position="16"/>
        <end position="108"/>
    </location>
</feature>
<keyword evidence="1" id="KW-0479">Metal-binding</keyword>
<dbReference type="SMART" id="SM00849">
    <property type="entry name" value="Lactamase_B"/>
    <property type="match status" value="1"/>
</dbReference>
<proteinExistence type="predicted"/>
<dbReference type="InterPro" id="IPR001763">
    <property type="entry name" value="Rhodanese-like_dom"/>
</dbReference>
<dbReference type="PANTHER" id="PTHR43084:SF1">
    <property type="entry name" value="PERSULFIDE DIOXYGENASE ETHE1, MITOCHONDRIAL"/>
    <property type="match status" value="1"/>
</dbReference>
<dbReference type="InterPro" id="IPR051682">
    <property type="entry name" value="Mito_Persulfide_Diox"/>
</dbReference>
<keyword evidence="5" id="KW-1185">Reference proteome</keyword>
<dbReference type="InterPro" id="IPR036873">
    <property type="entry name" value="Rhodanese-like_dom_sf"/>
</dbReference>
<dbReference type="PROSITE" id="PS50206">
    <property type="entry name" value="RHODANESE_3"/>
    <property type="match status" value="1"/>
</dbReference>
<dbReference type="PANTHER" id="PTHR43084">
    <property type="entry name" value="PERSULFIDE DIOXYGENASE ETHE1"/>
    <property type="match status" value="1"/>
</dbReference>
<dbReference type="Gene3D" id="3.40.250.10">
    <property type="entry name" value="Rhodanese-like domain"/>
    <property type="match status" value="1"/>
</dbReference>
<evidence type="ECO:0000256" key="1">
    <source>
        <dbReference type="ARBA" id="ARBA00022723"/>
    </source>
</evidence>
<dbReference type="Pfam" id="PF00581">
    <property type="entry name" value="Rhodanese"/>
    <property type="match status" value="1"/>
</dbReference>
<evidence type="ECO:0000313" key="5">
    <source>
        <dbReference type="Proteomes" id="UP001596406"/>
    </source>
</evidence>
<dbReference type="InterPro" id="IPR001279">
    <property type="entry name" value="Metallo-B-lactamas"/>
</dbReference>
<dbReference type="InterPro" id="IPR044528">
    <property type="entry name" value="POD-like_MBL-fold"/>
</dbReference>
<feature type="region of interest" description="Disordered" evidence="2">
    <location>
        <begin position="358"/>
        <end position="381"/>
    </location>
</feature>